<dbReference type="CDD" id="cd09870">
    <property type="entry name" value="PIN_YEN1"/>
    <property type="match status" value="1"/>
</dbReference>
<feature type="compositionally biased region" description="Polar residues" evidence="3">
    <location>
        <begin position="690"/>
        <end position="703"/>
    </location>
</feature>
<dbReference type="OrthoDB" id="2959108at2759"/>
<evidence type="ECO:0000313" key="7">
    <source>
        <dbReference type="Proteomes" id="UP001056436"/>
    </source>
</evidence>
<dbReference type="Gene3D" id="1.10.150.20">
    <property type="entry name" value="5' to 3' exonuclease, C-terminal subdomain"/>
    <property type="match status" value="1"/>
</dbReference>
<feature type="domain" description="XPG N-terminal" evidence="5">
    <location>
        <begin position="13"/>
        <end position="102"/>
    </location>
</feature>
<dbReference type="InterPro" id="IPR006085">
    <property type="entry name" value="XPG_DNA_repair_N"/>
</dbReference>
<keyword evidence="2" id="KW-0378">Hydrolase</keyword>
<proteinExistence type="predicted"/>
<dbReference type="PANTHER" id="PTHR11081">
    <property type="entry name" value="FLAP ENDONUCLEASE FAMILY MEMBER"/>
    <property type="match status" value="1"/>
</dbReference>
<dbReference type="SMART" id="SM00484">
    <property type="entry name" value="XPGI"/>
    <property type="match status" value="1"/>
</dbReference>
<dbReference type="SUPFAM" id="SSF88723">
    <property type="entry name" value="PIN domain-like"/>
    <property type="match status" value="1"/>
</dbReference>
<feature type="region of interest" description="Disordered" evidence="3">
    <location>
        <begin position="477"/>
        <end position="784"/>
    </location>
</feature>
<name>A0A9P9X0A5_9PEZI</name>
<gene>
    <name evidence="6" type="ORF">CABS02_14912</name>
</gene>
<dbReference type="PANTHER" id="PTHR11081:SF75">
    <property type="entry name" value="ENDONUCLEASE, PUTATIVE (AFU_ORTHOLOGUE AFUA_3G13260)-RELATED"/>
    <property type="match status" value="1"/>
</dbReference>
<evidence type="ECO:0008006" key="8">
    <source>
        <dbReference type="Google" id="ProtNLM"/>
    </source>
</evidence>
<feature type="compositionally biased region" description="Low complexity" evidence="3">
    <location>
        <begin position="647"/>
        <end position="659"/>
    </location>
</feature>
<evidence type="ECO:0000259" key="5">
    <source>
        <dbReference type="SMART" id="SM00485"/>
    </source>
</evidence>
<feature type="compositionally biased region" description="Polar residues" evidence="3">
    <location>
        <begin position="720"/>
        <end position="729"/>
    </location>
</feature>
<feature type="compositionally biased region" description="Polar residues" evidence="3">
    <location>
        <begin position="586"/>
        <end position="596"/>
    </location>
</feature>
<evidence type="ECO:0000256" key="3">
    <source>
        <dbReference type="SAM" id="MobiDB-lite"/>
    </source>
</evidence>
<evidence type="ECO:0000313" key="6">
    <source>
        <dbReference type="EMBL" id="KAI3529178.1"/>
    </source>
</evidence>
<dbReference type="Gene3D" id="3.40.50.1010">
    <property type="entry name" value="5'-nuclease"/>
    <property type="match status" value="2"/>
</dbReference>
<dbReference type="InterPro" id="IPR006084">
    <property type="entry name" value="XPG/Rad2"/>
</dbReference>
<comment type="caution">
    <text evidence="6">The sequence shown here is derived from an EMBL/GenBank/DDBJ whole genome shotgun (WGS) entry which is preliminary data.</text>
</comment>
<evidence type="ECO:0000256" key="1">
    <source>
        <dbReference type="ARBA" id="ARBA00022722"/>
    </source>
</evidence>
<dbReference type="InterPro" id="IPR036279">
    <property type="entry name" value="5-3_exonuclease_C_sf"/>
</dbReference>
<reference evidence="6" key="1">
    <citation type="submission" date="2019-01" db="EMBL/GenBank/DDBJ databases">
        <title>Colletotrichum abscissum LGMF1257.</title>
        <authorList>
            <person name="Baroncelli R."/>
        </authorList>
    </citation>
    <scope>NUCLEOTIDE SEQUENCE</scope>
    <source>
        <strain evidence="6">Ca142</strain>
    </source>
</reference>
<dbReference type="InterPro" id="IPR006086">
    <property type="entry name" value="XPG-I_dom"/>
</dbReference>
<feature type="compositionally biased region" description="Polar residues" evidence="3">
    <location>
        <begin position="738"/>
        <end position="749"/>
    </location>
</feature>
<dbReference type="Pfam" id="PF00867">
    <property type="entry name" value="XPG_I"/>
    <property type="match status" value="1"/>
</dbReference>
<dbReference type="InterPro" id="IPR037316">
    <property type="entry name" value="Yen1_H3TH"/>
</dbReference>
<dbReference type="CDD" id="cd09906">
    <property type="entry name" value="H3TH_YEN1"/>
    <property type="match status" value="1"/>
</dbReference>
<protein>
    <recommendedName>
        <fullName evidence="8">Flap structure-specific endonuclease</fullName>
    </recommendedName>
</protein>
<feature type="compositionally biased region" description="Polar residues" evidence="3">
    <location>
        <begin position="521"/>
        <end position="539"/>
    </location>
</feature>
<dbReference type="Pfam" id="PF00752">
    <property type="entry name" value="XPG_N"/>
    <property type="match status" value="1"/>
</dbReference>
<dbReference type="SUPFAM" id="SSF47807">
    <property type="entry name" value="5' to 3' exonuclease, C-terminal subdomain"/>
    <property type="match status" value="1"/>
</dbReference>
<sequence>MIARSHSHDNHRIYRELGPGRRVSLAKLATEKLENTGRPLRIAIDIAIWQFQTQAARGGTNPAIRTLFYRLVRLLSLGIHPIFVFDGPHKPAFKRNKRSGKGDGVAIAMAKRVIRLFGFPVHDAPGEAEAECALLQQRSIVDAVLSEDVDTIMFGCTRSLRNWSAEGTRGAKTPTHVSMYEVDDLLSAETGLDREGMVLVALMSGGDYIPEGVPGCGPKVACEAAKAGFGKSLCRLKIEDDDQFDDWRRTLRHELRTNESGFFRVRHKALSIPDEFPDRQVLRYYTHPVVSSATTIDRLKTGLNWSRPIDVLGLRYFADETLDWVNKIGAIKLTRVLSPALLVHKLLERHLSDRASYQTAEEMEKEESKMINRIAGIRSHHSTDGIPELRVAHTPTDIVGLDLSQEIDEADEVPFDRQGLGLNSDEEFEAAIDGEGVPASSQAVPKSTFDPYAAQMIWLPESLVKLGAPLAVEDWEEKQRTKATKASTKPKNTSSKGVSKRKPAKAVPAEHGALDKWMQITKGTTTRQSAKTGGAISQHQVDDEDVLPPQLPRPTILRPDSTKIAAAFPASSSSQRPKPLPRPINRSKQSRSNGKVSATAEPTAHSNPRAYAGSQHMPRITEPRQPAEPILLSSSPVCASPAPPFPSLKIPLSPLSPSSPASPPTPQHTIIDLSGLDEDSFVEPAPNPPTMSTSAPRRLSQSPGKHRGSIKGSSPIRLATTLSKSQRGLKQTRMESFVTGNTTRPTADQETNHDRQPKSVQSGGRLGRSITVSQTAKVKPAAPKEAAGAGFRGFRTTKVTTSSWLEPDDAFAPKPIVKTTSTEARKKVMVPQTSVSGFFRVVEVSDGEWVARTKATMASERLTKDGEWRQSEVSIIDLTGDDD</sequence>
<dbReference type="InterPro" id="IPR029060">
    <property type="entry name" value="PIN-like_dom_sf"/>
</dbReference>
<dbReference type="Pfam" id="PF18380">
    <property type="entry name" value="GEN1_C"/>
    <property type="match status" value="1"/>
</dbReference>
<evidence type="ECO:0000256" key="2">
    <source>
        <dbReference type="ARBA" id="ARBA00022801"/>
    </source>
</evidence>
<dbReference type="AlphaFoldDB" id="A0A9P9X0A5"/>
<dbReference type="GO" id="GO:0017108">
    <property type="term" value="F:5'-flap endonuclease activity"/>
    <property type="evidence" value="ECO:0007669"/>
    <property type="project" value="TreeGrafter"/>
</dbReference>
<dbReference type="SMART" id="SM00485">
    <property type="entry name" value="XPGN"/>
    <property type="match status" value="1"/>
</dbReference>
<dbReference type="EMBL" id="SDAQ01000233">
    <property type="protein sequence ID" value="KAI3529178.1"/>
    <property type="molecule type" value="Genomic_DNA"/>
</dbReference>
<dbReference type="GO" id="GO:0008821">
    <property type="term" value="F:crossover junction DNA endonuclease activity"/>
    <property type="evidence" value="ECO:0007669"/>
    <property type="project" value="InterPro"/>
</dbReference>
<accession>A0A9P9X0A5</accession>
<dbReference type="PRINTS" id="PR00853">
    <property type="entry name" value="XPGRADSUPER"/>
</dbReference>
<evidence type="ECO:0000259" key="4">
    <source>
        <dbReference type="SMART" id="SM00484"/>
    </source>
</evidence>
<organism evidence="6 7">
    <name type="scientific">Colletotrichum abscissum</name>
    <dbReference type="NCBI Taxonomy" id="1671311"/>
    <lineage>
        <taxon>Eukaryota</taxon>
        <taxon>Fungi</taxon>
        <taxon>Dikarya</taxon>
        <taxon>Ascomycota</taxon>
        <taxon>Pezizomycotina</taxon>
        <taxon>Sordariomycetes</taxon>
        <taxon>Hypocreomycetidae</taxon>
        <taxon>Glomerellales</taxon>
        <taxon>Glomerellaceae</taxon>
        <taxon>Colletotrichum</taxon>
        <taxon>Colletotrichum acutatum species complex</taxon>
    </lineage>
</organism>
<feature type="domain" description="XPG-I" evidence="4">
    <location>
        <begin position="115"/>
        <end position="191"/>
    </location>
</feature>
<feature type="compositionally biased region" description="Polar residues" evidence="3">
    <location>
        <begin position="484"/>
        <end position="497"/>
    </location>
</feature>
<dbReference type="Proteomes" id="UP001056436">
    <property type="component" value="Unassembled WGS sequence"/>
</dbReference>
<dbReference type="GO" id="GO:0006281">
    <property type="term" value="P:DNA repair"/>
    <property type="evidence" value="ECO:0007669"/>
    <property type="project" value="UniProtKB-ARBA"/>
</dbReference>
<dbReference type="FunFam" id="3.40.50.1010:FF:000051">
    <property type="entry name" value="Rad2-like endonuclease, putative (AFU_orthologue AFUA_3G13260)"/>
    <property type="match status" value="1"/>
</dbReference>
<dbReference type="InterPro" id="IPR041177">
    <property type="entry name" value="GEN1_C"/>
</dbReference>
<keyword evidence="1" id="KW-0540">Nuclease</keyword>
<dbReference type="FunFam" id="3.40.50.1010:FF:000037">
    <property type="entry name" value="Rad2-like endonuclease, putative (AFU_orthologue AFUA_3G13260)"/>
    <property type="match status" value="1"/>
</dbReference>
<keyword evidence="7" id="KW-1185">Reference proteome</keyword>